<keyword evidence="2" id="KW-1185">Reference proteome</keyword>
<dbReference type="Proteomes" id="UP000007842">
    <property type="component" value="Chromosome"/>
</dbReference>
<dbReference type="KEGG" id="scy:SCATT_50450"/>
<sequence length="78" mass="8506">MNVCSWHRGPGPDLVLVGFEQGATITGPSYYACLDCRTELGLIPLTDLPFKDGIPRTRPGMAWAFPPAPRAVPIKRPD</sequence>
<evidence type="ECO:0000313" key="1">
    <source>
        <dbReference type="EMBL" id="AEW97416.1"/>
    </source>
</evidence>
<dbReference type="EMBL" id="CP003219">
    <property type="protein sequence ID" value="AEW97416.1"/>
    <property type="molecule type" value="Genomic_DNA"/>
</dbReference>
<dbReference type="AlphaFoldDB" id="G8X3P3"/>
<gene>
    <name evidence="1" type="ordered locus">SCATT_50450</name>
</gene>
<proteinExistence type="predicted"/>
<name>G8X3P3_STREN</name>
<dbReference type="STRING" id="1003195.SCATT_50450"/>
<evidence type="ECO:0000313" key="2">
    <source>
        <dbReference type="Proteomes" id="UP000007842"/>
    </source>
</evidence>
<dbReference type="PATRIC" id="fig|1003195.29.peg.5032"/>
<dbReference type="HOGENOM" id="CLU_197621_0_0_11"/>
<reference evidence="2" key="1">
    <citation type="submission" date="2011-12" db="EMBL/GenBank/DDBJ databases">
        <title>Complete genome sequence of Streptomyces cattleya strain DSM 46488.</title>
        <authorList>
            <person name="Ou H.-Y."/>
            <person name="Li P."/>
            <person name="Zhao C."/>
            <person name="O'Hagan D."/>
            <person name="Deng Z."/>
        </authorList>
    </citation>
    <scope>NUCLEOTIDE SEQUENCE [LARGE SCALE GENOMIC DNA]</scope>
    <source>
        <strain evidence="2">ATCC 35852 / DSM 46488 / JCM 4925 / NBRC 14057 / NRRL 8057</strain>
    </source>
</reference>
<accession>G8X3P3</accession>
<organism evidence="1 2">
    <name type="scientific">Streptantibioticus cattleyicolor (strain ATCC 35852 / DSM 46488 / JCM 4925 / NBRC 14057 / NRRL 8057)</name>
    <name type="common">Streptomyces cattleya</name>
    <dbReference type="NCBI Taxonomy" id="1003195"/>
    <lineage>
        <taxon>Bacteria</taxon>
        <taxon>Bacillati</taxon>
        <taxon>Actinomycetota</taxon>
        <taxon>Actinomycetes</taxon>
        <taxon>Kitasatosporales</taxon>
        <taxon>Streptomycetaceae</taxon>
        <taxon>Streptantibioticus</taxon>
    </lineage>
</organism>
<protein>
    <submittedName>
        <fullName evidence="1">Uncharacterized protein</fullName>
    </submittedName>
</protein>